<feature type="coiled-coil region" evidence="1">
    <location>
        <begin position="354"/>
        <end position="495"/>
    </location>
</feature>
<name>E3LSZ1_CAERE</name>
<dbReference type="AlphaFoldDB" id="E3LSZ1"/>
<keyword evidence="4" id="KW-1185">Reference proteome</keyword>
<reference evidence="3" key="1">
    <citation type="submission" date="2007-07" db="EMBL/GenBank/DDBJ databases">
        <title>PCAP assembly of the Caenorhabditis remanei genome.</title>
        <authorList>
            <consortium name="The Caenorhabditis remanei Sequencing Consortium"/>
            <person name="Wilson R.K."/>
        </authorList>
    </citation>
    <scope>NUCLEOTIDE SEQUENCE [LARGE SCALE GENOMIC DNA]</scope>
    <source>
        <strain evidence="3">PB4641</strain>
    </source>
</reference>
<organism evidence="4">
    <name type="scientific">Caenorhabditis remanei</name>
    <name type="common">Caenorhabditis vulgaris</name>
    <dbReference type="NCBI Taxonomy" id="31234"/>
    <lineage>
        <taxon>Eukaryota</taxon>
        <taxon>Metazoa</taxon>
        <taxon>Ecdysozoa</taxon>
        <taxon>Nematoda</taxon>
        <taxon>Chromadorea</taxon>
        <taxon>Rhabditida</taxon>
        <taxon>Rhabditina</taxon>
        <taxon>Rhabditomorpha</taxon>
        <taxon>Rhabditoidea</taxon>
        <taxon>Rhabditidae</taxon>
        <taxon>Peloderinae</taxon>
        <taxon>Caenorhabditis</taxon>
    </lineage>
</organism>
<dbReference type="GO" id="GO:0045185">
    <property type="term" value="P:maintenance of protein location"/>
    <property type="evidence" value="ECO:0007669"/>
    <property type="project" value="EnsemblMetazoa"/>
</dbReference>
<evidence type="ECO:0000313" key="4">
    <source>
        <dbReference type="Proteomes" id="UP000008281"/>
    </source>
</evidence>
<feature type="region of interest" description="Disordered" evidence="2">
    <location>
        <begin position="1"/>
        <end position="108"/>
    </location>
</feature>
<dbReference type="FunCoup" id="E3LSZ1">
    <property type="interactions" value="322"/>
</dbReference>
<keyword evidence="1" id="KW-0175">Coiled coil</keyword>
<dbReference type="HOGENOM" id="CLU_018365_0_0_1"/>
<dbReference type="eggNOG" id="ENOG502SYI4">
    <property type="taxonomic scope" value="Eukaryota"/>
</dbReference>
<dbReference type="OrthoDB" id="5857768at2759"/>
<feature type="region of interest" description="Disordered" evidence="2">
    <location>
        <begin position="270"/>
        <end position="291"/>
    </location>
</feature>
<evidence type="ECO:0000313" key="3">
    <source>
        <dbReference type="EMBL" id="EFP09362.1"/>
    </source>
</evidence>
<feature type="compositionally biased region" description="Acidic residues" evidence="2">
    <location>
        <begin position="1"/>
        <end position="11"/>
    </location>
</feature>
<evidence type="ECO:0000256" key="1">
    <source>
        <dbReference type="SAM" id="Coils"/>
    </source>
</evidence>
<dbReference type="EMBL" id="DS268414">
    <property type="protein sequence ID" value="EFP09362.1"/>
    <property type="molecule type" value="Genomic_DNA"/>
</dbReference>
<proteinExistence type="predicted"/>
<feature type="compositionally biased region" description="Low complexity" evidence="2">
    <location>
        <begin position="183"/>
        <end position="196"/>
    </location>
</feature>
<dbReference type="GO" id="GO:0005814">
    <property type="term" value="C:centriole"/>
    <property type="evidence" value="ECO:0007669"/>
    <property type="project" value="EnsemblMetazoa"/>
</dbReference>
<dbReference type="STRING" id="31234.E3LSZ1"/>
<dbReference type="Proteomes" id="UP000008281">
    <property type="component" value="Unassembled WGS sequence"/>
</dbReference>
<gene>
    <name evidence="3" type="primary">Cre-sas-4</name>
    <name evidence="3" type="ORF">CRE_25112</name>
</gene>
<sequence>MFPSENADDEDNTRKPSRPFLKKGEGTARFRMTNSGKRSGAIGNPQSTSPAISLPRFTPMSLPPYSARTVDSGISYEDETRPPTTASLPMDQPSTSTHSPPHNSEYLTNGTPAVVEEHEDNAHRVEDHEEYVERVSAMPSFVPDDGTSSSVEPCSQISEDAVNLRLETERREAQAKMANSMKSVSITPSSYSSDISRPQFHSTPKGSVRSDITDDPIFLPPSLMPSKNHSFGTLSSASLETPQVRPLTSNRLNLQAQSEAQTGLSLLKNGSNFQAAPSRNLPRIPSTNQEQKENIPVDHVSIQSEHVYDQPLQVPGLQRQQRLIAQKQKHNMLIQLRDTIANLDFATEGVWSTKKQLEEDYKRLIMELENKRKELEEEFQRKVETIQEDNNSENERLKRERRDIERDRKILQKGTGERQKELTEMIATLREKLAASETQNSKLRQDIRARDDKLKKKDEEIEKLTKDYTRSKNTCQTLEKRIKQLRTERDRDDKEKELFAKVALNRKTSYPTLLNQSLANEAPTSSRLPSVSSLAINRKPTSGNKGRTVSFADEPHEQSLEVINEDIPPELVMVAGLILSSFKAYCINFQKPYRTTSTSTIYCDSLGETSKVTQTVANGILFQYPNGDMRWMNRQNSVNIYRFAMDKTVAINLVQFNISIIYSLQRQLEVLRPGGNATLISVKRREVRTELHCREDGTYYTEIFDRNGRFVTKDYCHPEVARECVLGSPYSFRDNGTRYVEYTTPEDFELVEPEFRLRWYQGKVMACKIIGRPHCNEKTLRVQVDLTTGNGIMEMVESQLKDGQSQKKTVFQWPSDL</sequence>
<dbReference type="GO" id="GO:0007099">
    <property type="term" value="P:centriole replication"/>
    <property type="evidence" value="ECO:0007669"/>
    <property type="project" value="EnsemblMetazoa"/>
</dbReference>
<protein>
    <submittedName>
        <fullName evidence="3">CRE-SAS-4 protein</fullName>
    </submittedName>
</protein>
<accession>E3LSZ1</accession>
<evidence type="ECO:0000256" key="2">
    <source>
        <dbReference type="SAM" id="MobiDB-lite"/>
    </source>
</evidence>
<dbReference type="InParanoid" id="E3LSZ1"/>
<feature type="region of interest" description="Disordered" evidence="2">
    <location>
        <begin position="176"/>
        <end position="212"/>
    </location>
</feature>
<feature type="compositionally biased region" description="Low complexity" evidence="2">
    <location>
        <begin position="93"/>
        <end position="102"/>
    </location>
</feature>
<dbReference type="OMA" id="EFRLRWY"/>